<dbReference type="GO" id="GO:0006511">
    <property type="term" value="P:ubiquitin-dependent protein catabolic process"/>
    <property type="evidence" value="ECO:0007669"/>
    <property type="project" value="InterPro"/>
</dbReference>
<proteinExistence type="predicted"/>
<sequence length="609" mass="70407">MSIIPIIQAQHYGNFQTQTFINAMKDILQCEDTIENSFVRSVMEYRMTHNIKTIQETVTVFCEYCIVGDKTKERLWNIFGSTFSYICEILFSNDSDKELTEEKIHLMSLMRYFVKSCLFTQELVSTQYFLENIFYLMKDDRLFVSSCLLIESILEQREHTFDLENIEYIDSIISNADTLHFGIFLIVVNYLLYEKDKSDEHIVMKNTEKLAKCGVIDRALKMLSLSSVSLAIIHLLENSCIEETDKLIANFYERCDNEMETYPDVDISFEGVQGIYACDIVSNIVFVISTILSNLDDKFAKEMLKDSDIGVVLESLYQTIGIENMQTPYRSDSENVVHLLFTQFIRLLSNIPIENIFEDVQEDGGVIGSIVEDIQFGKIDESIQVPLLTVIENISRECKEKEQIFVGKTLGVIKMATKLLCGEKNENKRSMMYDMLGTLVRGSQENVEEFILSLEKPFGEFLSDSVEDCISSSVFFRTMMLNFVENKGFHLRNAFEKEYKIIQEYIPVFFRKLTNHVAKEGVDSNTMCCMNTSVLILGMKSVTIKDFLGEDYYNENFMGNLKTVVRAFVKKYPQDNNIEDLCKLTQTNHSVWYNAIRCLETDNDNENVY</sequence>
<evidence type="ECO:0000313" key="1">
    <source>
        <dbReference type="EMBL" id="ELP91248.1"/>
    </source>
</evidence>
<organism evidence="1 2">
    <name type="scientific">Entamoeba invadens IP1</name>
    <dbReference type="NCBI Taxonomy" id="370355"/>
    <lineage>
        <taxon>Eukaryota</taxon>
        <taxon>Amoebozoa</taxon>
        <taxon>Evosea</taxon>
        <taxon>Archamoebae</taxon>
        <taxon>Mastigamoebida</taxon>
        <taxon>Entamoebidae</taxon>
        <taxon>Entamoeba</taxon>
    </lineage>
</organism>
<evidence type="ECO:0000313" key="2">
    <source>
        <dbReference type="Proteomes" id="UP000014680"/>
    </source>
</evidence>
<dbReference type="OMA" id="HIVNAIC"/>
<dbReference type="RefSeq" id="XP_004258019.1">
    <property type="nucleotide sequence ID" value="XM_004257971.1"/>
</dbReference>
<dbReference type="Proteomes" id="UP000014680">
    <property type="component" value="Unassembled WGS sequence"/>
</dbReference>
<dbReference type="AlphaFoldDB" id="A0A0A1UC13"/>
<dbReference type="GO" id="GO:0031464">
    <property type="term" value="C:Cul4A-RING E3 ubiquitin ligase complex"/>
    <property type="evidence" value="ECO:0007669"/>
    <property type="project" value="InterPro"/>
</dbReference>
<dbReference type="InterPro" id="IPR016024">
    <property type="entry name" value="ARM-type_fold"/>
</dbReference>
<name>A0A0A1UC13_ENTIV</name>
<dbReference type="VEuPathDB" id="AmoebaDB:EIN_151750"/>
<accession>A0A0A1UC13</accession>
<keyword evidence="2" id="KW-1185">Reference proteome</keyword>
<dbReference type="PANTHER" id="PTHR31743">
    <property type="entry name" value="TRANSIENT RECEPTOR POTENTIAL CHANNEL 4-ASSOCIATED PROTEIN TCPC4AP"/>
    <property type="match status" value="1"/>
</dbReference>
<dbReference type="OrthoDB" id="28031at2759"/>
<dbReference type="InterPro" id="IPR022162">
    <property type="entry name" value="TRPC4AP"/>
</dbReference>
<dbReference type="GeneID" id="14890336"/>
<dbReference type="EMBL" id="KB206474">
    <property type="protein sequence ID" value="ELP91248.1"/>
    <property type="molecule type" value="Genomic_DNA"/>
</dbReference>
<dbReference type="PANTHER" id="PTHR31743:SF1">
    <property type="entry name" value="SHORT TRANSIENT RECEPTOR POTENTIAL CHANNEL 4-ASSOCIATED PROTEIN"/>
    <property type="match status" value="1"/>
</dbReference>
<dbReference type="KEGG" id="eiv:EIN_151750"/>
<dbReference type="GO" id="GO:0019902">
    <property type="term" value="F:phosphatase binding"/>
    <property type="evidence" value="ECO:0007669"/>
    <property type="project" value="TreeGrafter"/>
</dbReference>
<dbReference type="SUPFAM" id="SSF48371">
    <property type="entry name" value="ARM repeat"/>
    <property type="match status" value="1"/>
</dbReference>
<gene>
    <name evidence="1" type="ORF">EIN_151750</name>
</gene>
<reference evidence="1 2" key="1">
    <citation type="submission" date="2012-10" db="EMBL/GenBank/DDBJ databases">
        <authorList>
            <person name="Zafar N."/>
            <person name="Inman J."/>
            <person name="Hall N."/>
            <person name="Lorenzi H."/>
            <person name="Caler E."/>
        </authorList>
    </citation>
    <scope>NUCLEOTIDE SEQUENCE [LARGE SCALE GENOMIC DNA]</scope>
    <source>
        <strain evidence="1 2">IP1</strain>
    </source>
</reference>
<dbReference type="Pfam" id="PF12463">
    <property type="entry name" value="DUF3689"/>
    <property type="match status" value="1"/>
</dbReference>
<protein>
    <submittedName>
        <fullName evidence="1">Uncharacterized protein</fullName>
    </submittedName>
</protein>